<organism evidence="1 2">
    <name type="scientific">Sphingobium lactosutens DS20</name>
    <dbReference type="NCBI Taxonomy" id="1331060"/>
    <lineage>
        <taxon>Bacteria</taxon>
        <taxon>Pseudomonadati</taxon>
        <taxon>Pseudomonadota</taxon>
        <taxon>Alphaproteobacteria</taxon>
        <taxon>Sphingomonadales</taxon>
        <taxon>Sphingomonadaceae</taxon>
        <taxon>Sphingobium</taxon>
    </lineage>
</organism>
<dbReference type="GO" id="GO:0034194">
    <property type="term" value="P:D-galactonate catabolic process"/>
    <property type="evidence" value="ECO:0007669"/>
    <property type="project" value="InterPro"/>
</dbReference>
<dbReference type="EMBL" id="ATDP01000101">
    <property type="protein sequence ID" value="EQB12757.1"/>
    <property type="molecule type" value="Genomic_DNA"/>
</dbReference>
<dbReference type="Gene3D" id="3.30.420.310">
    <property type="entry name" value="2-keto-3-deoxy-galactonokinase, C-terminal domain"/>
    <property type="match status" value="1"/>
</dbReference>
<dbReference type="AlphaFoldDB" id="T0HIB4"/>
<dbReference type="InterPro" id="IPR007729">
    <property type="entry name" value="DGOK"/>
</dbReference>
<name>T0HIB4_9SPHN</name>
<gene>
    <name evidence="1" type="ORF">RLDS_18460</name>
</gene>
<reference evidence="1 2" key="1">
    <citation type="journal article" date="2013" name="Genome Announc.">
        <title>Draft Genome Sequence of Sphingobium lactosutens Strain DS20T, Isolated from a Hexachlorocyclohexane Dumpsite.</title>
        <authorList>
            <person name="Kumar R."/>
            <person name="Dwivedi V."/>
            <person name="Negi V."/>
            <person name="Khurana J.P."/>
            <person name="Lal R."/>
        </authorList>
    </citation>
    <scope>NUCLEOTIDE SEQUENCE [LARGE SCALE GENOMIC DNA]</scope>
    <source>
        <strain evidence="1 2">DS20</strain>
    </source>
</reference>
<dbReference type="InterPro" id="IPR042257">
    <property type="entry name" value="DGOK_C"/>
</dbReference>
<evidence type="ECO:0000313" key="1">
    <source>
        <dbReference type="EMBL" id="EQB12757.1"/>
    </source>
</evidence>
<dbReference type="PATRIC" id="fig|1331060.3.peg.3560"/>
<dbReference type="Pfam" id="PF05035">
    <property type="entry name" value="DGOK"/>
    <property type="match status" value="1"/>
</dbReference>
<dbReference type="Gene3D" id="3.30.420.300">
    <property type="entry name" value="2-keto-3-deoxy-galactonokinase, substrate binding domain"/>
    <property type="match status" value="1"/>
</dbReference>
<proteinExistence type="predicted"/>
<accession>T0HIB4</accession>
<sequence>MRPSAVAKRRGAIYSDNMGQQDFIAVDWGTTNRRAYRLREGVVIDSMADGLGVTAVSPGGFEQEVAQLRARLGDMPMLLAGMVGSNRGWVDAGYAATPATLEQIAAAMVTPMEGVRIIPGISHVADGRGDVMRGEEVQLLGAMCAGLAPRDALLCQPGTHCKWAWMTDGAIARFVTAMTGEMFALLKNHALIGQEMTGDVSPGDAFADGVRDGARGDVLASLFGVRPASLLGLRARADAASYVSGLLIGADCAAHAAGERVHLLADPTLGAFYASAIAQLGGLAVRIDSQAAFIAGATRLWETMT</sequence>
<keyword evidence="1" id="KW-0418">Kinase</keyword>
<dbReference type="Proteomes" id="UP000015531">
    <property type="component" value="Unassembled WGS sequence"/>
</dbReference>
<keyword evidence="2" id="KW-1185">Reference proteome</keyword>
<dbReference type="eggNOG" id="COG3734">
    <property type="taxonomic scope" value="Bacteria"/>
</dbReference>
<evidence type="ECO:0000313" key="2">
    <source>
        <dbReference type="Proteomes" id="UP000015531"/>
    </source>
</evidence>
<protein>
    <submittedName>
        <fullName evidence="1">2-oxo-3-deoxygalactonate kinase</fullName>
    </submittedName>
</protein>
<dbReference type="GO" id="GO:0008671">
    <property type="term" value="F:2-dehydro-3-deoxygalactonokinase activity"/>
    <property type="evidence" value="ECO:0007669"/>
    <property type="project" value="InterPro"/>
</dbReference>
<dbReference type="InterPro" id="IPR042258">
    <property type="entry name" value="DGOK_N"/>
</dbReference>
<keyword evidence="1" id="KW-0808">Transferase</keyword>
<comment type="caution">
    <text evidence="1">The sequence shown here is derived from an EMBL/GenBank/DDBJ whole genome shotgun (WGS) entry which is preliminary data.</text>
</comment>